<proteinExistence type="predicted"/>
<dbReference type="EMBL" id="CP068108">
    <property type="protein sequence ID" value="QQU00379.1"/>
    <property type="molecule type" value="Genomic_DNA"/>
</dbReference>
<evidence type="ECO:0000313" key="12">
    <source>
        <dbReference type="EMBL" id="STZ70057.1"/>
    </source>
</evidence>
<dbReference type="EMBL" id="UGQL01000002">
    <property type="protein sequence ID" value="STZ70093.1"/>
    <property type="molecule type" value="Genomic_DNA"/>
</dbReference>
<dbReference type="EMBL" id="CP068108">
    <property type="protein sequence ID" value="QQU01275.1"/>
    <property type="molecule type" value="Genomic_DNA"/>
</dbReference>
<dbReference type="Pfam" id="PF01527">
    <property type="entry name" value="HTH_Tnp_1"/>
    <property type="match status" value="1"/>
</dbReference>
<dbReference type="EMBL" id="UGQL01000001">
    <property type="protein sequence ID" value="STZ27075.1"/>
    <property type="molecule type" value="Genomic_DNA"/>
</dbReference>
<reference evidence="12 15" key="1">
    <citation type="submission" date="2018-06" db="EMBL/GenBank/DDBJ databases">
        <authorList>
            <consortium name="Pathogen Informatics"/>
            <person name="Doyle S."/>
        </authorList>
    </citation>
    <scope>NUCLEOTIDE SEQUENCE [LARGE SCALE GENOMIC DNA]</scope>
    <source>
        <strain evidence="12 15">NCTC11179</strain>
    </source>
</reference>
<evidence type="ECO:0000313" key="8">
    <source>
        <dbReference type="EMBL" id="STZ27750.1"/>
    </source>
</evidence>
<gene>
    <name evidence="2" type="ORF">I6I88_00990</name>
    <name evidence="3" type="ORF">I6I88_05855</name>
    <name evidence="4" type="ORF">NCTC11179_00061</name>
    <name evidence="5" type="ORF">NCTC11179_00087</name>
    <name evidence="6" type="ORF">NCTC11179_00240</name>
    <name evidence="7" type="ORF">NCTC11179_00605</name>
    <name evidence="8" type="ORF">NCTC11179_01286</name>
    <name evidence="9" type="ORF">NCTC11179_01662</name>
    <name evidence="10" type="ORF">NCTC11179_01733</name>
    <name evidence="11" type="ORF">NCTC11179_02099</name>
    <name evidence="12" type="ORF">NCTC11179_03582</name>
    <name evidence="13" type="ORF">NCTC11179_03623</name>
    <name evidence="14" type="ORF">NCTC11179_03698</name>
</gene>
<evidence type="ECO:0000313" key="7">
    <source>
        <dbReference type="EMBL" id="STZ27075.1"/>
    </source>
</evidence>
<dbReference type="EMBL" id="UGQL01000001">
    <property type="protein sequence ID" value="STZ26717.1"/>
    <property type="molecule type" value="Genomic_DNA"/>
</dbReference>
<name>A0A378U4J3_MYROD</name>
<dbReference type="GO" id="GO:0003677">
    <property type="term" value="F:DNA binding"/>
    <property type="evidence" value="ECO:0007669"/>
    <property type="project" value="InterPro"/>
</dbReference>
<feature type="coiled-coil region" evidence="1">
    <location>
        <begin position="68"/>
        <end position="95"/>
    </location>
</feature>
<dbReference type="InterPro" id="IPR036388">
    <property type="entry name" value="WH-like_DNA-bd_sf"/>
</dbReference>
<dbReference type="SUPFAM" id="SSF46689">
    <property type="entry name" value="Homeodomain-like"/>
    <property type="match status" value="1"/>
</dbReference>
<dbReference type="EMBL" id="UGQL01000001">
    <property type="protein sequence ID" value="STZ28548.1"/>
    <property type="molecule type" value="Genomic_DNA"/>
</dbReference>
<evidence type="ECO:0000313" key="3">
    <source>
        <dbReference type="EMBL" id="QQU01275.1"/>
    </source>
</evidence>
<evidence type="ECO:0000256" key="1">
    <source>
        <dbReference type="SAM" id="Coils"/>
    </source>
</evidence>
<dbReference type="Gene3D" id="1.10.10.10">
    <property type="entry name" value="Winged helix-like DNA-binding domain superfamily/Winged helix DNA-binding domain"/>
    <property type="match status" value="1"/>
</dbReference>
<protein>
    <submittedName>
        <fullName evidence="12">Transposase</fullName>
    </submittedName>
</protein>
<evidence type="ECO:0000313" key="6">
    <source>
        <dbReference type="EMBL" id="STZ26717.1"/>
    </source>
</evidence>
<reference evidence="2 16" key="2">
    <citation type="submission" date="2021-01" db="EMBL/GenBank/DDBJ databases">
        <title>FDA dAtabase for Regulatory Grade micrObial Sequences (FDA-ARGOS): Supporting development and validation of Infectious Disease Dx tests.</title>
        <authorList>
            <person name="Sproer C."/>
            <person name="Gronow S."/>
            <person name="Severitt S."/>
            <person name="Schroder I."/>
            <person name="Tallon L."/>
            <person name="Sadzewicz L."/>
            <person name="Zhao X."/>
            <person name="Boylan J."/>
            <person name="Ott S."/>
            <person name="Bowen H."/>
            <person name="Vavikolanu K."/>
            <person name="Mehta A."/>
            <person name="Aluvathingal J."/>
            <person name="Nadendla S."/>
            <person name="Lowell S."/>
            <person name="Myers T."/>
            <person name="Yan Y."/>
            <person name="Sichtig H."/>
        </authorList>
    </citation>
    <scope>NUCLEOTIDE SEQUENCE [LARGE SCALE GENOMIC DNA]</scope>
    <source>
        <strain evidence="2 16">FDAARGOS_1131</strain>
    </source>
</reference>
<evidence type="ECO:0000313" key="9">
    <source>
        <dbReference type="EMBL" id="STZ28122.1"/>
    </source>
</evidence>
<dbReference type="InterPro" id="IPR002514">
    <property type="entry name" value="Transposase_8"/>
</dbReference>
<dbReference type="EMBL" id="UGQL01000002">
    <property type="protein sequence ID" value="STZ70057.1"/>
    <property type="molecule type" value="Genomic_DNA"/>
</dbReference>
<dbReference type="GO" id="GO:0006313">
    <property type="term" value="P:DNA transposition"/>
    <property type="evidence" value="ECO:0007669"/>
    <property type="project" value="InterPro"/>
</dbReference>
<keyword evidence="1" id="KW-0175">Coiled coil</keyword>
<dbReference type="EMBL" id="UGQL01000001">
    <property type="protein sequence ID" value="STZ28191.1"/>
    <property type="molecule type" value="Genomic_DNA"/>
</dbReference>
<dbReference type="Proteomes" id="UP000255024">
    <property type="component" value="Unassembled WGS sequence"/>
</dbReference>
<dbReference type="RefSeq" id="WP_006264871.1">
    <property type="nucleotide sequence ID" value="NZ_CP068107.1"/>
</dbReference>
<dbReference type="EMBL" id="UGQL01000001">
    <property type="protein sequence ID" value="STZ28122.1"/>
    <property type="molecule type" value="Genomic_DNA"/>
</dbReference>
<evidence type="ECO:0000313" key="15">
    <source>
        <dbReference type="Proteomes" id="UP000255024"/>
    </source>
</evidence>
<evidence type="ECO:0000313" key="13">
    <source>
        <dbReference type="EMBL" id="STZ70093.1"/>
    </source>
</evidence>
<organism evidence="12 15">
    <name type="scientific">Myroides odoratus</name>
    <name type="common">Flavobacterium odoratum</name>
    <dbReference type="NCBI Taxonomy" id="256"/>
    <lineage>
        <taxon>Bacteria</taxon>
        <taxon>Pseudomonadati</taxon>
        <taxon>Bacteroidota</taxon>
        <taxon>Flavobacteriia</taxon>
        <taxon>Flavobacteriales</taxon>
        <taxon>Flavobacteriaceae</taxon>
        <taxon>Myroides</taxon>
    </lineage>
</organism>
<dbReference type="EMBL" id="UGQL01000001">
    <property type="protein sequence ID" value="STZ26566.1"/>
    <property type="molecule type" value="Genomic_DNA"/>
</dbReference>
<dbReference type="EMBL" id="UGQL01000001">
    <property type="protein sequence ID" value="STZ26545.1"/>
    <property type="molecule type" value="Genomic_DNA"/>
</dbReference>
<dbReference type="Proteomes" id="UP000596202">
    <property type="component" value="Chromosome"/>
</dbReference>
<evidence type="ECO:0000313" key="2">
    <source>
        <dbReference type="EMBL" id="QQU00379.1"/>
    </source>
</evidence>
<evidence type="ECO:0000313" key="4">
    <source>
        <dbReference type="EMBL" id="STZ26545.1"/>
    </source>
</evidence>
<evidence type="ECO:0000313" key="16">
    <source>
        <dbReference type="Proteomes" id="UP000596202"/>
    </source>
</evidence>
<keyword evidence="15" id="KW-1185">Reference proteome</keyword>
<dbReference type="EMBL" id="UGQL01000001">
    <property type="protein sequence ID" value="STZ27750.1"/>
    <property type="molecule type" value="Genomic_DNA"/>
</dbReference>
<accession>A0A378U4J3</accession>
<sequence>MKVNVQRIQKSRVYSEEFKREIVSLFEKGTYSVLQISRLYKIPNSAIYRWIYKFSIFNEPGQRIVEMKASNTNKVKELEAKVKELERMVGQKQIQVDFYSKLIEIASEELDYDILKNSDTPQSTGSAKKKNK</sequence>
<evidence type="ECO:0000313" key="11">
    <source>
        <dbReference type="EMBL" id="STZ28548.1"/>
    </source>
</evidence>
<dbReference type="GO" id="GO:0004803">
    <property type="term" value="F:transposase activity"/>
    <property type="evidence" value="ECO:0007669"/>
    <property type="project" value="InterPro"/>
</dbReference>
<dbReference type="InterPro" id="IPR009057">
    <property type="entry name" value="Homeodomain-like_sf"/>
</dbReference>
<dbReference type="AlphaFoldDB" id="A0A378U4J3"/>
<evidence type="ECO:0000313" key="5">
    <source>
        <dbReference type="EMBL" id="STZ26566.1"/>
    </source>
</evidence>
<dbReference type="OrthoDB" id="1452931at2"/>
<evidence type="ECO:0000313" key="14">
    <source>
        <dbReference type="EMBL" id="STZ70165.1"/>
    </source>
</evidence>
<evidence type="ECO:0000313" key="10">
    <source>
        <dbReference type="EMBL" id="STZ28191.1"/>
    </source>
</evidence>
<dbReference type="GeneID" id="93527169"/>
<dbReference type="EMBL" id="UGQL01000002">
    <property type="protein sequence ID" value="STZ70165.1"/>
    <property type="molecule type" value="Genomic_DNA"/>
</dbReference>